<dbReference type="SUPFAM" id="SSF118310">
    <property type="entry name" value="AN1-like Zinc finger"/>
    <property type="match status" value="1"/>
</dbReference>
<evidence type="ECO:0008006" key="8">
    <source>
        <dbReference type="Google" id="ProtNLM"/>
    </source>
</evidence>
<keyword evidence="1" id="KW-0479">Metal-binding</keyword>
<dbReference type="PROSITE" id="PS51036">
    <property type="entry name" value="ZF_A20"/>
    <property type="match status" value="2"/>
</dbReference>
<dbReference type="Pfam" id="PF01428">
    <property type="entry name" value="zf-AN1"/>
    <property type="match status" value="1"/>
</dbReference>
<evidence type="ECO:0000256" key="4">
    <source>
        <dbReference type="PROSITE-ProRule" id="PRU00449"/>
    </source>
</evidence>
<dbReference type="Pfam" id="PF01754">
    <property type="entry name" value="zf-A20"/>
    <property type="match status" value="1"/>
</dbReference>
<sequence length="378" mass="43459">INHVRIFFLHVIMDGDQSTNAESFIVSDEDSKTNPEMPDIDDSQKLKITEMVSRDHQARYNGIRTELPSDDLKTNFFLSMGHALAHDAAIDKELFELKQTLDTRMRKLAMKTSFAHIRKILENILKNPANIKSRRVLMKNFAYKKFIGDVPRVLAFMKTIGFVAMNDDVLEIGPDVNVEFFKGVILKLDAKTTEIDFELSQPPDDAGPRKQCAGRCGFFGNPETDDYCSLCFRSRLAGKDPATNSAECISQGCVNFGNPSKDKLCNKCWHDREERRKSSWVSRTWWLPLQRAKAKLRAIWWFQQGCSPRPIQVDLRKCWACSKKIPLTAVACRCGYIFCSNHRSTLDHDCTFNFRRAHKVRLQQLNPQIQGKKFDRLD</sequence>
<dbReference type="PANTHER" id="PTHR10634">
    <property type="entry name" value="AN1-TYPE ZINC FINGER PROTEIN"/>
    <property type="match status" value="1"/>
</dbReference>
<feature type="non-terminal residue" evidence="7">
    <location>
        <position position="1"/>
    </location>
</feature>
<dbReference type="InterPro" id="IPR036339">
    <property type="entry name" value="PUB-like_dom_sf"/>
</dbReference>
<feature type="domain" description="AN1-type" evidence="6">
    <location>
        <begin position="312"/>
        <end position="358"/>
    </location>
</feature>
<dbReference type="Gene3D" id="1.20.5.4770">
    <property type="match status" value="1"/>
</dbReference>
<dbReference type="Pfam" id="PF09409">
    <property type="entry name" value="PUB"/>
    <property type="match status" value="1"/>
</dbReference>
<protein>
    <recommendedName>
        <fullName evidence="8">AN1-type domain-containing protein</fullName>
    </recommendedName>
</protein>
<dbReference type="SMART" id="SM00154">
    <property type="entry name" value="ZnF_AN1"/>
    <property type="match status" value="1"/>
</dbReference>
<dbReference type="EMBL" id="HACM01001583">
    <property type="protein sequence ID" value="CRZ02025.1"/>
    <property type="molecule type" value="Transcribed_RNA"/>
</dbReference>
<accession>A0A0H5QIV0</accession>
<evidence type="ECO:0000259" key="6">
    <source>
        <dbReference type="PROSITE" id="PS51039"/>
    </source>
</evidence>
<evidence type="ECO:0000259" key="5">
    <source>
        <dbReference type="PROSITE" id="PS51036"/>
    </source>
</evidence>
<keyword evidence="3" id="KW-0862">Zinc</keyword>
<dbReference type="GO" id="GO:0003677">
    <property type="term" value="F:DNA binding"/>
    <property type="evidence" value="ECO:0007669"/>
    <property type="project" value="InterPro"/>
</dbReference>
<dbReference type="AlphaFoldDB" id="A0A0H5QIV0"/>
<dbReference type="Gene3D" id="1.20.58.2190">
    <property type="match status" value="1"/>
</dbReference>
<keyword evidence="2 4" id="KW-0863">Zinc-finger</keyword>
<dbReference type="InterPro" id="IPR035896">
    <property type="entry name" value="AN1-like_Znf"/>
</dbReference>
<dbReference type="CDD" id="cd09212">
    <property type="entry name" value="PUB"/>
    <property type="match status" value="1"/>
</dbReference>
<dbReference type="Gene3D" id="4.10.240.30">
    <property type="match status" value="1"/>
</dbReference>
<dbReference type="InterPro" id="IPR018997">
    <property type="entry name" value="PUB_domain"/>
</dbReference>
<dbReference type="SMART" id="SM00259">
    <property type="entry name" value="ZnF_A20"/>
    <property type="match status" value="2"/>
</dbReference>
<dbReference type="GO" id="GO:0008270">
    <property type="term" value="F:zinc ion binding"/>
    <property type="evidence" value="ECO:0007669"/>
    <property type="project" value="UniProtKB-KW"/>
</dbReference>
<dbReference type="PROSITE" id="PS51039">
    <property type="entry name" value="ZF_AN1"/>
    <property type="match status" value="1"/>
</dbReference>
<feature type="domain" description="A20-type" evidence="5">
    <location>
        <begin position="206"/>
        <end position="240"/>
    </location>
</feature>
<evidence type="ECO:0000313" key="7">
    <source>
        <dbReference type="EMBL" id="CRZ02025.1"/>
    </source>
</evidence>
<evidence type="ECO:0000256" key="2">
    <source>
        <dbReference type="ARBA" id="ARBA00022771"/>
    </source>
</evidence>
<dbReference type="Gene3D" id="4.10.1110.10">
    <property type="entry name" value="AN1-like Zinc finger"/>
    <property type="match status" value="1"/>
</dbReference>
<dbReference type="InterPro" id="IPR050652">
    <property type="entry name" value="AN1_A20_ZnFinger"/>
</dbReference>
<dbReference type="InterPro" id="IPR002653">
    <property type="entry name" value="Znf_A20"/>
</dbReference>
<organism evidence="7">
    <name type="scientific">Spongospora subterranea</name>
    <dbReference type="NCBI Taxonomy" id="70186"/>
    <lineage>
        <taxon>Eukaryota</taxon>
        <taxon>Sar</taxon>
        <taxon>Rhizaria</taxon>
        <taxon>Endomyxa</taxon>
        <taxon>Phytomyxea</taxon>
        <taxon>Plasmodiophorida</taxon>
        <taxon>Plasmodiophoridae</taxon>
        <taxon>Spongospora</taxon>
    </lineage>
</organism>
<evidence type="ECO:0000256" key="3">
    <source>
        <dbReference type="ARBA" id="ARBA00022833"/>
    </source>
</evidence>
<name>A0A0H5QIV0_9EUKA</name>
<feature type="domain" description="A20-type" evidence="5">
    <location>
        <begin position="242"/>
        <end position="277"/>
    </location>
</feature>
<dbReference type="PANTHER" id="PTHR10634:SF149">
    <property type="entry name" value="AN1-TYPE DOMAIN-CONTAINING PROTEIN-RELATED"/>
    <property type="match status" value="1"/>
</dbReference>
<proteinExistence type="predicted"/>
<dbReference type="SUPFAM" id="SSF143503">
    <property type="entry name" value="PUG domain-like"/>
    <property type="match status" value="1"/>
</dbReference>
<dbReference type="InterPro" id="IPR000058">
    <property type="entry name" value="Znf_AN1"/>
</dbReference>
<reference evidence="7" key="1">
    <citation type="submission" date="2015-04" db="EMBL/GenBank/DDBJ databases">
        <title>The genome sequence of the plant pathogenic Rhizarian Plasmodiophora brassicae reveals insights in its biotrophic life cycle and the origin of chitin synthesis.</title>
        <authorList>
            <person name="Schwelm A."/>
            <person name="Fogelqvist J."/>
            <person name="Knaust A."/>
            <person name="Julke S."/>
            <person name="Lilja T."/>
            <person name="Dhandapani V."/>
            <person name="Bonilla-Rosso G."/>
            <person name="Karlsson M."/>
            <person name="Shevchenko A."/>
            <person name="Choi S.R."/>
            <person name="Kim H.G."/>
            <person name="Park J.Y."/>
            <person name="Lim Y.P."/>
            <person name="Ludwig-Muller J."/>
            <person name="Dixelius C."/>
        </authorList>
    </citation>
    <scope>NUCLEOTIDE SEQUENCE</scope>
    <source>
        <tissue evidence="7">Potato root galls</tissue>
    </source>
</reference>
<evidence type="ECO:0000256" key="1">
    <source>
        <dbReference type="ARBA" id="ARBA00022723"/>
    </source>
</evidence>
<dbReference type="SUPFAM" id="SSF57716">
    <property type="entry name" value="Glucocorticoid receptor-like (DNA-binding domain)"/>
    <property type="match status" value="1"/>
</dbReference>